<evidence type="ECO:0000256" key="4">
    <source>
        <dbReference type="ARBA" id="ARBA00022692"/>
    </source>
</evidence>
<dbReference type="PANTHER" id="PTHR30193">
    <property type="entry name" value="ABC TRANSPORTER PERMEASE PROTEIN"/>
    <property type="match status" value="1"/>
</dbReference>
<accession>A0A6P1THW7</accession>
<evidence type="ECO:0000256" key="1">
    <source>
        <dbReference type="ARBA" id="ARBA00004651"/>
    </source>
</evidence>
<comment type="similarity">
    <text evidence="7">Belongs to the binding-protein-dependent transport system permease family.</text>
</comment>
<feature type="transmembrane region" description="Helical" evidence="7">
    <location>
        <begin position="204"/>
        <end position="225"/>
    </location>
</feature>
<dbReference type="KEGG" id="anr:Ana3638_01485"/>
<gene>
    <name evidence="9" type="ORF">Ana3638_01485</name>
</gene>
<evidence type="ECO:0000313" key="10">
    <source>
        <dbReference type="Proteomes" id="UP000464314"/>
    </source>
</evidence>
<dbReference type="InterPro" id="IPR035906">
    <property type="entry name" value="MetI-like_sf"/>
</dbReference>
<comment type="subcellular location">
    <subcellularLocation>
        <location evidence="1 7">Cell membrane</location>
        <topology evidence="1 7">Multi-pass membrane protein</topology>
    </subcellularLocation>
</comment>
<dbReference type="PROSITE" id="PS50928">
    <property type="entry name" value="ABC_TM1"/>
    <property type="match status" value="1"/>
</dbReference>
<keyword evidence="4 7" id="KW-0812">Transmembrane</keyword>
<feature type="transmembrane region" description="Helical" evidence="7">
    <location>
        <begin position="268"/>
        <end position="287"/>
    </location>
</feature>
<evidence type="ECO:0000313" key="9">
    <source>
        <dbReference type="EMBL" id="QHQ59631.1"/>
    </source>
</evidence>
<dbReference type="InterPro" id="IPR051393">
    <property type="entry name" value="ABC_transporter_permease"/>
</dbReference>
<keyword evidence="3" id="KW-1003">Cell membrane</keyword>
<keyword evidence="5 7" id="KW-1133">Transmembrane helix</keyword>
<feature type="domain" description="ABC transmembrane type-1" evidence="8">
    <location>
        <begin position="71"/>
        <end position="284"/>
    </location>
</feature>
<evidence type="ECO:0000256" key="5">
    <source>
        <dbReference type="ARBA" id="ARBA00022989"/>
    </source>
</evidence>
<evidence type="ECO:0000256" key="2">
    <source>
        <dbReference type="ARBA" id="ARBA00022448"/>
    </source>
</evidence>
<name>A0A6P1THW7_9FIRM</name>
<evidence type="ECO:0000256" key="3">
    <source>
        <dbReference type="ARBA" id="ARBA00022475"/>
    </source>
</evidence>
<proteinExistence type="inferred from homology"/>
<organism evidence="9 10">
    <name type="scientific">Anaerocolumna sedimenticola</name>
    <dbReference type="NCBI Taxonomy" id="2696063"/>
    <lineage>
        <taxon>Bacteria</taxon>
        <taxon>Bacillati</taxon>
        <taxon>Bacillota</taxon>
        <taxon>Clostridia</taxon>
        <taxon>Lachnospirales</taxon>
        <taxon>Lachnospiraceae</taxon>
        <taxon>Anaerocolumna</taxon>
    </lineage>
</organism>
<dbReference type="SUPFAM" id="SSF161098">
    <property type="entry name" value="MetI-like"/>
    <property type="match status" value="1"/>
</dbReference>
<keyword evidence="10" id="KW-1185">Reference proteome</keyword>
<keyword evidence="2 7" id="KW-0813">Transport</keyword>
<evidence type="ECO:0000256" key="6">
    <source>
        <dbReference type="ARBA" id="ARBA00023136"/>
    </source>
</evidence>
<dbReference type="Proteomes" id="UP000464314">
    <property type="component" value="Chromosome"/>
</dbReference>
<dbReference type="GO" id="GO:0055085">
    <property type="term" value="P:transmembrane transport"/>
    <property type="evidence" value="ECO:0007669"/>
    <property type="project" value="InterPro"/>
</dbReference>
<feature type="transmembrane region" description="Helical" evidence="7">
    <location>
        <begin position="108"/>
        <end position="130"/>
    </location>
</feature>
<dbReference type="EMBL" id="CP048000">
    <property type="protein sequence ID" value="QHQ59631.1"/>
    <property type="molecule type" value="Genomic_DNA"/>
</dbReference>
<feature type="transmembrane region" description="Helical" evidence="7">
    <location>
        <begin position="12"/>
        <end position="38"/>
    </location>
</feature>
<dbReference type="RefSeq" id="WP_161836390.1">
    <property type="nucleotide sequence ID" value="NZ_CP048000.1"/>
</dbReference>
<feature type="transmembrane region" description="Helical" evidence="7">
    <location>
        <begin position="75"/>
        <end position="96"/>
    </location>
</feature>
<dbReference type="GO" id="GO:0005886">
    <property type="term" value="C:plasma membrane"/>
    <property type="evidence" value="ECO:0007669"/>
    <property type="project" value="UniProtKB-SubCell"/>
</dbReference>
<keyword evidence="6 7" id="KW-0472">Membrane</keyword>
<dbReference type="AlphaFoldDB" id="A0A6P1THW7"/>
<dbReference type="CDD" id="cd06261">
    <property type="entry name" value="TM_PBP2"/>
    <property type="match status" value="1"/>
</dbReference>
<feature type="transmembrane region" description="Helical" evidence="7">
    <location>
        <begin position="159"/>
        <end position="183"/>
    </location>
</feature>
<dbReference type="Pfam" id="PF00528">
    <property type="entry name" value="BPD_transp_1"/>
    <property type="match status" value="1"/>
</dbReference>
<evidence type="ECO:0000256" key="7">
    <source>
        <dbReference type="RuleBase" id="RU363032"/>
    </source>
</evidence>
<protein>
    <submittedName>
        <fullName evidence="9">ABC transporter permease subunit</fullName>
    </submittedName>
</protein>
<dbReference type="PANTHER" id="PTHR30193:SF37">
    <property type="entry name" value="INNER MEMBRANE ABC TRANSPORTER PERMEASE PROTEIN YCJO"/>
    <property type="match status" value="1"/>
</dbReference>
<evidence type="ECO:0000259" key="8">
    <source>
        <dbReference type="PROSITE" id="PS50928"/>
    </source>
</evidence>
<dbReference type="InterPro" id="IPR000515">
    <property type="entry name" value="MetI-like"/>
</dbReference>
<dbReference type="Gene3D" id="1.10.3720.10">
    <property type="entry name" value="MetI-like"/>
    <property type="match status" value="1"/>
</dbReference>
<sequence>MNLQRKENIAGYSFIFLNFMGYLAFKLIPLLFALGLSFSDWNFVSGLKNIKFAGLSNYIKFFSDEVFITSLINTVIYGVIMVPIAIILSLLFAVILNEHVFGKGLLRLAFYLPNISSMVAVSVVWMILFLPSYGPINQFLNAIGIANPPRWLNASSTSLFSIIIVGIWQRIGYNIIIFLAGLQGISKSLYESAEIDGANGIQKFFYITIPSLSNTMFLITMLSFISSFQVFTPVQVMTQGGPGNSTSVLVYYIYKTAFQYSDIGYASAMSWVLFLLVFIFCAGRLIISNKTKE</sequence>
<reference evidence="9 10" key="1">
    <citation type="submission" date="2020-01" db="EMBL/GenBank/DDBJ databases">
        <title>Genome analysis of Anaerocolumna sp. CBA3638.</title>
        <authorList>
            <person name="Kim J."/>
            <person name="Roh S.W."/>
        </authorList>
    </citation>
    <scope>NUCLEOTIDE SEQUENCE [LARGE SCALE GENOMIC DNA]</scope>
    <source>
        <strain evidence="9 10">CBA3638</strain>
    </source>
</reference>